<name>A0A6J5MB88_9CAUD</name>
<organism evidence="3">
    <name type="scientific">uncultured Caudovirales phage</name>
    <dbReference type="NCBI Taxonomy" id="2100421"/>
    <lineage>
        <taxon>Viruses</taxon>
        <taxon>Duplodnaviria</taxon>
        <taxon>Heunggongvirae</taxon>
        <taxon>Uroviricota</taxon>
        <taxon>Caudoviricetes</taxon>
        <taxon>Peduoviridae</taxon>
        <taxon>Maltschvirus</taxon>
        <taxon>Maltschvirus maltsch</taxon>
    </lineage>
</organism>
<dbReference type="InterPro" id="IPR027417">
    <property type="entry name" value="P-loop_NTPase"/>
</dbReference>
<dbReference type="InterPro" id="IPR046462">
    <property type="entry name" value="TerL_nuclease"/>
</dbReference>
<protein>
    <submittedName>
        <fullName evidence="3">COG4626 Phage terminase-like protein, large subunit</fullName>
    </submittedName>
</protein>
<dbReference type="Gene3D" id="3.40.50.300">
    <property type="entry name" value="P-loop containing nucleotide triphosphate hydrolases"/>
    <property type="match status" value="1"/>
</dbReference>
<evidence type="ECO:0000259" key="1">
    <source>
        <dbReference type="Pfam" id="PF03354"/>
    </source>
</evidence>
<dbReference type="EMBL" id="LR796422">
    <property type="protein sequence ID" value="CAB4142390.1"/>
    <property type="molecule type" value="Genomic_DNA"/>
</dbReference>
<dbReference type="Pfam" id="PF03354">
    <property type="entry name" value="TerL_ATPase"/>
    <property type="match status" value="1"/>
</dbReference>
<accession>A0A6J5MB88</accession>
<proteinExistence type="predicted"/>
<evidence type="ECO:0000259" key="2">
    <source>
        <dbReference type="Pfam" id="PF20441"/>
    </source>
</evidence>
<sequence length="619" mass="70500">MVSVGPKYGIDPSLLPKHSPERWRYLYGEKINSVLQRTSYIPLSSVPLSTRRWIRNATDERAAQTLINGSPQFRYSEKLGQSVVNWVQTHCYLYEGSLAGHPMIIEDWQYEYFMQLFGWLQWHQTHEQYVRRFTHASGWIPKKNAKSPTLAATGLYVFCGEGEMGQKCYSLARDGEQAKISHLHATNMVEQSPILSRECRVLKTTHEIRHHKTNSVFKIVHGKNAASQEGLNGSIFVDETHVVDRPLMEIVRRAGISRLQPLHIELSTVGDISNEYGRDRFEEGQRLTLCEKDEDYNPHYLFMNFGAPPSLPPETFQNEREVLKLAIQSNPAINRLFPVEEIMNDWRQSRRSPFALSQYCRYRLGIWSSGGTAWLPPAAWPSCGFKGNLTIKRLSAYPCAVGVDLASTRDTTSVSLLFGVPREGDPTDLVPHVMNFYWLPRSAVHRYKKHLDLEKFGRYLTITNDEALDQRVAADFIADLIEKDQLDIRGIGFDPYNSKIFLDHLMKARGIPESMLREIPTTIRTMSPATKDLESLILNKEIYHENNPVTLHQFSHVEVIADRFDNYMPCKPNTQHKRGGAGSDDHRKIDGIIALVNACAVSTDTEIGFRSIGSFSSTA</sequence>
<gene>
    <name evidence="3" type="ORF">UFOVP448_3</name>
</gene>
<reference evidence="3" key="1">
    <citation type="submission" date="2020-04" db="EMBL/GenBank/DDBJ databases">
        <authorList>
            <person name="Chiriac C."/>
            <person name="Salcher M."/>
            <person name="Ghai R."/>
            <person name="Kavagutti S V."/>
        </authorList>
    </citation>
    <scope>NUCLEOTIDE SEQUENCE</scope>
</reference>
<evidence type="ECO:0000313" key="3">
    <source>
        <dbReference type="EMBL" id="CAB4142390.1"/>
    </source>
</evidence>
<dbReference type="PANTHER" id="PTHR41287">
    <property type="match status" value="1"/>
</dbReference>
<dbReference type="InterPro" id="IPR046461">
    <property type="entry name" value="TerL_ATPase"/>
</dbReference>
<feature type="domain" description="Terminase large subunit-like endonuclease" evidence="2">
    <location>
        <begin position="327"/>
        <end position="600"/>
    </location>
</feature>
<feature type="domain" description="Terminase large subunit-like ATPase" evidence="1">
    <location>
        <begin position="108"/>
        <end position="275"/>
    </location>
</feature>
<dbReference type="GO" id="GO:0004519">
    <property type="term" value="F:endonuclease activity"/>
    <property type="evidence" value="ECO:0007669"/>
    <property type="project" value="InterPro"/>
</dbReference>
<dbReference type="PANTHER" id="PTHR41287:SF1">
    <property type="entry name" value="PROTEIN YMFN"/>
    <property type="match status" value="1"/>
</dbReference>
<dbReference type="Pfam" id="PF20441">
    <property type="entry name" value="TerL_nuclease"/>
    <property type="match status" value="1"/>
</dbReference>
<dbReference type="InterPro" id="IPR005021">
    <property type="entry name" value="Terminase_largesu-like"/>
</dbReference>